<feature type="signal peptide" evidence="1">
    <location>
        <begin position="1"/>
        <end position="20"/>
    </location>
</feature>
<sequence>MQMKGLISLGLICAAMPTLAQEESIMDFDLDTSYWEEFTDGWRYARTNDQQCDYLASQSKLCKGSHRFYMYYNGHNNDHIGWMRYGYFAPTSELSVSGNALRIVYTGGAKSDGNNGVEQHGMPVYGYYDFLEAYSQNGDDVFSNVSLPGTPTLYYQDHFSGTTSLGIYDDANRFTVNTWSPREANPYLQREKANADLIRPSRTLAWYPFIDSARSSHYYHHVSNRAFGGWVKAEFDGNPTHSNAGVSNPNGSLPEGGTHYPYDAYSYFENVASFAVRFLGAANSDSPYSIVTDDWKKSEVLYENDYTISSLGIGYDPVTGNFDISFEDKYRCADCNAKYEVKYSFNPINTGNFDLAKDFDAVKNFYIEDDNEDGLIIKAKAGYNQNWAYLVLPYEDAVRFKSGESIYFAVKDVSERTFDYDVKDDEVVTTPWGDFRKRDLVRTLSFDYQETSLTLEDNGDRTQYSPIGGQIGINIQTDFEGNSIAFKGGPPLYDIAPYAEGLSFNLFDGDSGEGYCGVDLECNTYELANIESAELGYSEFSSFNEKSIELARENVDGQIIGSPELHDQYSISGKGFSLLPSDSITFTVKNTATRTVHVTPRVTSYIQGRPDLMNSSRYYQETKLVAINGEESWTVPATDFAGASLSAILLNVPQSEDVKITSIKLNTTQEMTCFMCGDLLVDYYEGGGSVHNFGIDGWSNVVSDSYTKKVGDGYSIAVGSNGGYDYVAISGDSSLTDNTAMARVVWMNISEQTYEFTPTYNLQEVGRRNATTTPWQESETITVAPGESAEQFIPIDASTRVINVNVGVNNPGHLVLDKILISGN</sequence>
<dbReference type="RefSeq" id="WP_071960990.1">
    <property type="nucleotide sequence ID" value="NZ_CP018025.1"/>
</dbReference>
<protein>
    <submittedName>
        <fullName evidence="2">Uncharacterized protein</fullName>
    </submittedName>
</protein>
<evidence type="ECO:0000313" key="3">
    <source>
        <dbReference type="Proteomes" id="UP000182101"/>
    </source>
</evidence>
<dbReference type="Proteomes" id="UP000182101">
    <property type="component" value="Plasmid pAMCP48-600"/>
</dbReference>
<geneLocation type="plasmid" evidence="3">
    <name>pamcp48-600</name>
</geneLocation>
<evidence type="ECO:0000256" key="1">
    <source>
        <dbReference type="SAM" id="SignalP"/>
    </source>
</evidence>
<organism evidence="2 3">
    <name type="scientific">Alteromonas mediterranea</name>
    <dbReference type="NCBI Taxonomy" id="314275"/>
    <lineage>
        <taxon>Bacteria</taxon>
        <taxon>Pseudomonadati</taxon>
        <taxon>Pseudomonadota</taxon>
        <taxon>Gammaproteobacteria</taxon>
        <taxon>Alteromonadales</taxon>
        <taxon>Alteromonadaceae</taxon>
        <taxon>Alteromonas/Salinimonas group</taxon>
        <taxon>Alteromonas</taxon>
    </lineage>
</organism>
<reference evidence="2 3" key="1">
    <citation type="submission" date="2016-11" db="EMBL/GenBank/DDBJ databases">
        <title>Networking in microbes: conjugative elements and plasmids in the genus Alteromonas.</title>
        <authorList>
            <person name="Lopez-Perez M."/>
            <person name="Ramon-Marco N."/>
            <person name="Rodriguez-Valera F."/>
        </authorList>
    </citation>
    <scope>NUCLEOTIDE SEQUENCE [LARGE SCALE GENOMIC DNA]</scope>
    <source>
        <strain evidence="2 3">CP48</strain>
        <plasmid evidence="3">pamcp48-600</plasmid>
    </source>
</reference>
<feature type="chain" id="PRO_5042220213" evidence="1">
    <location>
        <begin position="21"/>
        <end position="824"/>
    </location>
</feature>
<gene>
    <name evidence="2" type="ORF">BM524_20970</name>
</gene>
<keyword evidence="2" id="KW-0614">Plasmid</keyword>
<proteinExistence type="predicted"/>
<dbReference type="EMBL" id="CP018025">
    <property type="protein sequence ID" value="APD92376.1"/>
    <property type="molecule type" value="Genomic_DNA"/>
</dbReference>
<keyword evidence="1" id="KW-0732">Signal</keyword>
<evidence type="ECO:0000313" key="2">
    <source>
        <dbReference type="EMBL" id="APD92376.1"/>
    </source>
</evidence>
<name>A0AAC9JFE2_9ALTE</name>
<dbReference type="AlphaFoldDB" id="A0AAC9JFE2"/>
<accession>A0AAC9JFE2</accession>